<dbReference type="OrthoDB" id="10262413at2759"/>
<evidence type="ECO:0000313" key="3">
    <source>
        <dbReference type="Proteomes" id="UP000697127"/>
    </source>
</evidence>
<dbReference type="Pfam" id="PF13460">
    <property type="entry name" value="NAD_binding_10"/>
    <property type="match status" value="1"/>
</dbReference>
<proteinExistence type="predicted"/>
<gene>
    <name evidence="2" type="ORF">C6P40_002185</name>
</gene>
<dbReference type="PANTHER" id="PTHR48079:SF6">
    <property type="entry name" value="NAD(P)-BINDING DOMAIN-CONTAINING PROTEIN-RELATED"/>
    <property type="match status" value="1"/>
</dbReference>
<evidence type="ECO:0000259" key="1">
    <source>
        <dbReference type="Pfam" id="PF13460"/>
    </source>
</evidence>
<dbReference type="SUPFAM" id="SSF51735">
    <property type="entry name" value="NAD(P)-binding Rossmann-fold domains"/>
    <property type="match status" value="1"/>
</dbReference>
<sequence>MKLFITGATGYVGGEVLFQFLEKFPNFEITALVRSIEKGKIIKDATNNKVQTVIGSLDSLDLIRNETESSDIIINAASNNHLPSLNVIKEVLSKKTKETLFLQISGAGVVTDGVDPSTYTPNKIYDDVKDIKEITLLPDSQPHRLADKLVLSIEETNPKFVKTAIISPPIIFGFGKGYDNILSVQIPILIKSIVKLGSSFTVYKGDTKWSHGHIYDVGTLFINVISKFINKEEFNSGVLGYYFTNDGIDYTFKEIAVRISNKLFELGLISSKLNRELTPTEINEKFNFPALFWGSNARTISNNGRKIGWEMTKSDDNSFFEDINLCVDYMNDHGLLK</sequence>
<reference evidence="2" key="1">
    <citation type="submission" date="2020-11" db="EMBL/GenBank/DDBJ databases">
        <title>Kefir isolates.</title>
        <authorList>
            <person name="Marcisauskas S."/>
            <person name="Kim Y."/>
            <person name="Blasche S."/>
        </authorList>
    </citation>
    <scope>NUCLEOTIDE SEQUENCE</scope>
    <source>
        <strain evidence="2">Olga-1</strain>
    </source>
</reference>
<dbReference type="PANTHER" id="PTHR48079">
    <property type="entry name" value="PROTEIN YEEZ"/>
    <property type="match status" value="1"/>
</dbReference>
<dbReference type="InterPro" id="IPR051783">
    <property type="entry name" value="NAD(P)-dependent_oxidoreduct"/>
</dbReference>
<protein>
    <recommendedName>
        <fullName evidence="1">NAD(P)-binding domain-containing protein</fullName>
    </recommendedName>
</protein>
<dbReference type="EMBL" id="PUHW01000245">
    <property type="protein sequence ID" value="KAG0687549.1"/>
    <property type="molecule type" value="Genomic_DNA"/>
</dbReference>
<dbReference type="GO" id="GO:0005737">
    <property type="term" value="C:cytoplasm"/>
    <property type="evidence" value="ECO:0007669"/>
    <property type="project" value="TreeGrafter"/>
</dbReference>
<name>A0A9P6WI00_9ASCO</name>
<dbReference type="Gene3D" id="3.40.50.720">
    <property type="entry name" value="NAD(P)-binding Rossmann-like Domain"/>
    <property type="match status" value="1"/>
</dbReference>
<dbReference type="AlphaFoldDB" id="A0A9P6WI00"/>
<dbReference type="InterPro" id="IPR016040">
    <property type="entry name" value="NAD(P)-bd_dom"/>
</dbReference>
<dbReference type="GO" id="GO:0004029">
    <property type="term" value="F:aldehyde dehydrogenase (NAD+) activity"/>
    <property type="evidence" value="ECO:0007669"/>
    <property type="project" value="TreeGrafter"/>
</dbReference>
<dbReference type="InterPro" id="IPR036291">
    <property type="entry name" value="NAD(P)-bd_dom_sf"/>
</dbReference>
<comment type="caution">
    <text evidence="2">The sequence shown here is derived from an EMBL/GenBank/DDBJ whole genome shotgun (WGS) entry which is preliminary data.</text>
</comment>
<evidence type="ECO:0000313" key="2">
    <source>
        <dbReference type="EMBL" id="KAG0687549.1"/>
    </source>
</evidence>
<keyword evidence="3" id="KW-1185">Reference proteome</keyword>
<feature type="domain" description="NAD(P)-binding" evidence="1">
    <location>
        <begin position="7"/>
        <end position="110"/>
    </location>
</feature>
<organism evidence="2 3">
    <name type="scientific">Pichia californica</name>
    <dbReference type="NCBI Taxonomy" id="460514"/>
    <lineage>
        <taxon>Eukaryota</taxon>
        <taxon>Fungi</taxon>
        <taxon>Dikarya</taxon>
        <taxon>Ascomycota</taxon>
        <taxon>Saccharomycotina</taxon>
        <taxon>Pichiomycetes</taxon>
        <taxon>Pichiales</taxon>
        <taxon>Pichiaceae</taxon>
        <taxon>Pichia</taxon>
    </lineage>
</organism>
<dbReference type="Proteomes" id="UP000697127">
    <property type="component" value="Unassembled WGS sequence"/>
</dbReference>
<accession>A0A9P6WI00</accession>